<keyword evidence="1" id="KW-0812">Transmembrane</keyword>
<dbReference type="Proteomes" id="UP000029801">
    <property type="component" value="Chromosome"/>
</dbReference>
<reference evidence="2 3" key="1">
    <citation type="journal article" date="2014" name="Genome Announc.">
        <title>Draft Genome Sequence of Lactobacillus plantarum CMPG5300, a Human Vaginal Isolate.</title>
        <authorList>
            <person name="Malik S."/>
            <person name="Siezen R.J."/>
            <person name="Renckens B."/>
            <person name="Vaneechoutte M."/>
            <person name="Vanderleyden J."/>
            <person name="Lebeer S."/>
        </authorList>
    </citation>
    <scope>NUCLEOTIDE SEQUENCE [LARGE SCALE GENOMIC DNA]</scope>
    <source>
        <strain evidence="2 3">CMPG5300</strain>
    </source>
</reference>
<keyword evidence="1" id="KW-0472">Membrane</keyword>
<keyword evidence="1" id="KW-1133">Transmembrane helix</keyword>
<accession>A0AAW3FP57</accession>
<gene>
    <name evidence="2" type="ORF">CMPG5300_1310</name>
</gene>
<sequence>MQSSGSSPSLVAFNIIQTLLPKKMQAVSISLLPVMTVSQREFLSCTLALYNQSIKKELLIQDEQFFFNYLIFGVFSMVSVLPAAQRWIAATSFSRRMRFCFPATGRRDAHVLYGFATTVIRVCPSFD</sequence>
<comment type="caution">
    <text evidence="2">The sequence shown here is derived from an EMBL/GenBank/DDBJ whole genome shotgun (WGS) entry which is preliminary data.</text>
</comment>
<protein>
    <submittedName>
        <fullName evidence="2">Uncharacterized protein</fullName>
    </submittedName>
</protein>
<evidence type="ECO:0000313" key="2">
    <source>
        <dbReference type="EMBL" id="KGH42859.1"/>
    </source>
</evidence>
<dbReference type="EMBL" id="AXZV01000009">
    <property type="protein sequence ID" value="KGH42859.1"/>
    <property type="molecule type" value="Genomic_DNA"/>
</dbReference>
<evidence type="ECO:0000313" key="3">
    <source>
        <dbReference type="Proteomes" id="UP000029801"/>
    </source>
</evidence>
<name>A0AAW3FP57_LACPN</name>
<dbReference type="AlphaFoldDB" id="A0AAW3FP57"/>
<proteinExistence type="predicted"/>
<organism evidence="2 3">
    <name type="scientific">Lactiplantibacillus plantarum CMPG5300</name>
    <dbReference type="NCBI Taxonomy" id="1304889"/>
    <lineage>
        <taxon>Bacteria</taxon>
        <taxon>Bacillati</taxon>
        <taxon>Bacillota</taxon>
        <taxon>Bacilli</taxon>
        <taxon>Lactobacillales</taxon>
        <taxon>Lactobacillaceae</taxon>
        <taxon>Lactiplantibacillus</taxon>
    </lineage>
</organism>
<feature type="transmembrane region" description="Helical" evidence="1">
    <location>
        <begin position="66"/>
        <end position="88"/>
    </location>
</feature>
<evidence type="ECO:0000256" key="1">
    <source>
        <dbReference type="SAM" id="Phobius"/>
    </source>
</evidence>